<sequence length="101" mass="11394">MISDNQMISGRQASWIFMLDMLAAGLFSLTAAKEQASSLTMLVGSLLTIGLVLIYYKASFCMFDQYEKKTGIRLSEQKLPGILCLLWLIFYLAGLIWALRF</sequence>
<organism evidence="2 3">
    <name type="scientific">Coprococcus intestinihominis</name>
    <dbReference type="NCBI Taxonomy" id="3133154"/>
    <lineage>
        <taxon>Bacteria</taxon>
        <taxon>Bacillati</taxon>
        <taxon>Bacillota</taxon>
        <taxon>Clostridia</taxon>
        <taxon>Lachnospirales</taxon>
        <taxon>Lachnospiraceae</taxon>
        <taxon>Coprococcus</taxon>
    </lineage>
</organism>
<feature type="non-terminal residue" evidence="2">
    <location>
        <position position="101"/>
    </location>
</feature>
<feature type="transmembrane region" description="Helical" evidence="1">
    <location>
        <begin position="12"/>
        <end position="32"/>
    </location>
</feature>
<keyword evidence="1" id="KW-0472">Membrane</keyword>
<feature type="transmembrane region" description="Helical" evidence="1">
    <location>
        <begin position="38"/>
        <end position="58"/>
    </location>
</feature>
<protein>
    <submittedName>
        <fullName evidence="2">Uncharacterized protein</fullName>
    </submittedName>
</protein>
<gene>
    <name evidence="2" type="ORF">WMO25_15850</name>
</gene>
<evidence type="ECO:0000256" key="1">
    <source>
        <dbReference type="SAM" id="Phobius"/>
    </source>
</evidence>
<name>A0ABV1BBW1_9FIRM</name>
<accession>A0ABV1BBW1</accession>
<evidence type="ECO:0000313" key="3">
    <source>
        <dbReference type="Proteomes" id="UP001469749"/>
    </source>
</evidence>
<proteinExistence type="predicted"/>
<dbReference type="EMBL" id="JBBMEK010000292">
    <property type="protein sequence ID" value="MEQ2366539.1"/>
    <property type="molecule type" value="Genomic_DNA"/>
</dbReference>
<keyword evidence="1" id="KW-1133">Transmembrane helix</keyword>
<keyword evidence="3" id="KW-1185">Reference proteome</keyword>
<evidence type="ECO:0000313" key="2">
    <source>
        <dbReference type="EMBL" id="MEQ2366539.1"/>
    </source>
</evidence>
<dbReference type="Proteomes" id="UP001469749">
    <property type="component" value="Unassembled WGS sequence"/>
</dbReference>
<keyword evidence="1" id="KW-0812">Transmembrane</keyword>
<reference evidence="2 3" key="1">
    <citation type="submission" date="2024-03" db="EMBL/GenBank/DDBJ databases">
        <title>Human intestinal bacterial collection.</title>
        <authorList>
            <person name="Pauvert C."/>
            <person name="Hitch T.C.A."/>
            <person name="Clavel T."/>
        </authorList>
    </citation>
    <scope>NUCLEOTIDE SEQUENCE [LARGE SCALE GENOMIC DNA]</scope>
    <source>
        <strain evidence="2 3">CLA-AA-H190</strain>
    </source>
</reference>
<comment type="caution">
    <text evidence="2">The sequence shown here is derived from an EMBL/GenBank/DDBJ whole genome shotgun (WGS) entry which is preliminary data.</text>
</comment>
<dbReference type="RefSeq" id="WP_349086131.1">
    <property type="nucleotide sequence ID" value="NZ_JBBMEK010000292.1"/>
</dbReference>
<feature type="transmembrane region" description="Helical" evidence="1">
    <location>
        <begin position="79"/>
        <end position="99"/>
    </location>
</feature>